<evidence type="ECO:0000259" key="3">
    <source>
        <dbReference type="Pfam" id="PF13441"/>
    </source>
</evidence>
<feature type="chain" id="PRO_5017318278" description="YMGG-like Gly-zipper domain-containing protein" evidence="2">
    <location>
        <begin position="23"/>
        <end position="201"/>
    </location>
</feature>
<evidence type="ECO:0000256" key="1">
    <source>
        <dbReference type="SAM" id="Phobius"/>
    </source>
</evidence>
<organism evidence="4 5">
    <name type="scientific">Abyssobacteria bacterium (strain SURF_5)</name>
    <dbReference type="NCBI Taxonomy" id="2093360"/>
    <lineage>
        <taxon>Bacteria</taxon>
        <taxon>Pseudomonadati</taxon>
        <taxon>Candidatus Hydrogenedentota</taxon>
        <taxon>Candidatus Abyssobacteria</taxon>
    </lineage>
</organism>
<gene>
    <name evidence="4" type="ORF">C4520_10195</name>
</gene>
<keyword evidence="2" id="KW-0732">Signal</keyword>
<keyword evidence="1" id="KW-1133">Transmembrane helix</keyword>
<reference evidence="4 5" key="1">
    <citation type="journal article" date="2017" name="ISME J.">
        <title>Energy and carbon metabolisms in a deep terrestrial subsurface fluid microbial community.</title>
        <authorList>
            <person name="Momper L."/>
            <person name="Jungbluth S.P."/>
            <person name="Lee M.D."/>
            <person name="Amend J.P."/>
        </authorList>
    </citation>
    <scope>NUCLEOTIDE SEQUENCE [LARGE SCALE GENOMIC DNA]</scope>
    <source>
        <strain evidence="4">SURF_5</strain>
    </source>
</reference>
<dbReference type="Pfam" id="PF13441">
    <property type="entry name" value="Gly-zipper_YMGG"/>
    <property type="match status" value="1"/>
</dbReference>
<protein>
    <recommendedName>
        <fullName evidence="3">YMGG-like Gly-zipper domain-containing protein</fullName>
    </recommendedName>
</protein>
<keyword evidence="1" id="KW-0472">Membrane</keyword>
<name>A0A3A4NL47_ABYX5</name>
<feature type="transmembrane region" description="Helical" evidence="1">
    <location>
        <begin position="56"/>
        <end position="75"/>
    </location>
</feature>
<keyword evidence="1" id="KW-0812">Transmembrane</keyword>
<feature type="transmembrane region" description="Helical" evidence="1">
    <location>
        <begin position="31"/>
        <end position="49"/>
    </location>
</feature>
<feature type="signal peptide" evidence="2">
    <location>
        <begin position="1"/>
        <end position="22"/>
    </location>
</feature>
<feature type="domain" description="YMGG-like Gly-zipper" evidence="3">
    <location>
        <begin position="28"/>
        <end position="73"/>
    </location>
</feature>
<dbReference type="Proteomes" id="UP000265882">
    <property type="component" value="Unassembled WGS sequence"/>
</dbReference>
<evidence type="ECO:0000256" key="2">
    <source>
        <dbReference type="SAM" id="SignalP"/>
    </source>
</evidence>
<comment type="caution">
    <text evidence="4">The sequence shown here is derived from an EMBL/GenBank/DDBJ whole genome shotgun (WGS) entry which is preliminary data.</text>
</comment>
<dbReference type="AlphaFoldDB" id="A0A3A4NL47"/>
<proteinExistence type="predicted"/>
<sequence>MKIKSAALLICLSLVFPFSGCASVSQDHRGAAVGAGVGAGAGAVTGAIVDEGLGGAVVGGLVGALIGGAIGHYAYDEARSRPETAHRYSYETWKQPLLEIEEVSASPRTVRAGETVNINMTYALLTPYPNTSTPVTELREITYYGQLVGNPEVRVEHFDGTYSSSVPLHLPPDAGRGEYRVRVTIFTNFEREVRETSFSVR</sequence>
<evidence type="ECO:0000313" key="5">
    <source>
        <dbReference type="Proteomes" id="UP000265882"/>
    </source>
</evidence>
<accession>A0A3A4NL47</accession>
<dbReference type="EMBL" id="QZKU01000068">
    <property type="protein sequence ID" value="RJP21393.1"/>
    <property type="molecule type" value="Genomic_DNA"/>
</dbReference>
<dbReference type="InterPro" id="IPR027367">
    <property type="entry name" value="Gly-zipper_YMGG"/>
</dbReference>
<evidence type="ECO:0000313" key="4">
    <source>
        <dbReference type="EMBL" id="RJP21393.1"/>
    </source>
</evidence>